<protein>
    <submittedName>
        <fullName evidence="3">Cytochrome P450</fullName>
    </submittedName>
</protein>
<dbReference type="OrthoDB" id="5522954at2"/>
<dbReference type="AlphaFoldDB" id="A0A2N0HJS9"/>
<name>A0A2N0HJS9_9SPHN</name>
<dbReference type="PROSITE" id="PS00086">
    <property type="entry name" value="CYTOCHROME_P450"/>
    <property type="match status" value="1"/>
</dbReference>
<organism evidence="3 4">
    <name type="scientific">Novosphingobium kunmingense</name>
    <dbReference type="NCBI Taxonomy" id="1211806"/>
    <lineage>
        <taxon>Bacteria</taxon>
        <taxon>Pseudomonadati</taxon>
        <taxon>Pseudomonadota</taxon>
        <taxon>Alphaproteobacteria</taxon>
        <taxon>Sphingomonadales</taxon>
        <taxon>Sphingomonadaceae</taxon>
        <taxon>Novosphingobium</taxon>
    </lineage>
</organism>
<dbReference type="GO" id="GO:0005506">
    <property type="term" value="F:iron ion binding"/>
    <property type="evidence" value="ECO:0007669"/>
    <property type="project" value="InterPro"/>
</dbReference>
<dbReference type="InterPro" id="IPR002397">
    <property type="entry name" value="Cyt_P450_B"/>
</dbReference>
<keyword evidence="4" id="KW-1185">Reference proteome</keyword>
<evidence type="ECO:0000313" key="4">
    <source>
        <dbReference type="Proteomes" id="UP000232587"/>
    </source>
</evidence>
<dbReference type="CDD" id="cd11033">
    <property type="entry name" value="CYP142-like"/>
    <property type="match status" value="1"/>
</dbReference>
<dbReference type="EMBL" id="PHUF01000003">
    <property type="protein sequence ID" value="PKB19204.1"/>
    <property type="molecule type" value="Genomic_DNA"/>
</dbReference>
<dbReference type="GO" id="GO:0004497">
    <property type="term" value="F:monooxygenase activity"/>
    <property type="evidence" value="ECO:0007669"/>
    <property type="project" value="UniProtKB-KW"/>
</dbReference>
<keyword evidence="2" id="KW-0479">Metal-binding</keyword>
<keyword evidence="2" id="KW-0503">Monooxygenase</keyword>
<dbReference type="GO" id="GO:0020037">
    <property type="term" value="F:heme binding"/>
    <property type="evidence" value="ECO:0007669"/>
    <property type="project" value="InterPro"/>
</dbReference>
<dbReference type="Proteomes" id="UP000232587">
    <property type="component" value="Unassembled WGS sequence"/>
</dbReference>
<dbReference type="InterPro" id="IPR001128">
    <property type="entry name" value="Cyt_P450"/>
</dbReference>
<accession>A0A2N0HJS9</accession>
<dbReference type="InterPro" id="IPR036396">
    <property type="entry name" value="Cyt_P450_sf"/>
</dbReference>
<dbReference type="PANTHER" id="PTHR46696">
    <property type="entry name" value="P450, PUTATIVE (EUROFUNG)-RELATED"/>
    <property type="match status" value="1"/>
</dbReference>
<gene>
    <name evidence="3" type="ORF">B0I00_1434</name>
</gene>
<dbReference type="GO" id="GO:0016705">
    <property type="term" value="F:oxidoreductase activity, acting on paired donors, with incorporation or reduction of molecular oxygen"/>
    <property type="evidence" value="ECO:0007669"/>
    <property type="project" value="InterPro"/>
</dbReference>
<dbReference type="Gene3D" id="1.10.630.10">
    <property type="entry name" value="Cytochrome P450"/>
    <property type="match status" value="1"/>
</dbReference>
<comment type="similarity">
    <text evidence="1 2">Belongs to the cytochrome P450 family.</text>
</comment>
<comment type="caution">
    <text evidence="3">The sequence shown here is derived from an EMBL/GenBank/DDBJ whole genome shotgun (WGS) entry which is preliminary data.</text>
</comment>
<proteinExistence type="inferred from homology"/>
<dbReference type="PANTHER" id="PTHR46696:SF1">
    <property type="entry name" value="CYTOCHROME P450 YJIB-RELATED"/>
    <property type="match status" value="1"/>
</dbReference>
<evidence type="ECO:0000313" key="3">
    <source>
        <dbReference type="EMBL" id="PKB19204.1"/>
    </source>
</evidence>
<evidence type="ECO:0000256" key="1">
    <source>
        <dbReference type="ARBA" id="ARBA00010617"/>
    </source>
</evidence>
<dbReference type="Pfam" id="PF00067">
    <property type="entry name" value="p450"/>
    <property type="match status" value="1"/>
</dbReference>
<reference evidence="3 4" key="1">
    <citation type="submission" date="2017-11" db="EMBL/GenBank/DDBJ databases">
        <title>Genomic Encyclopedia of Type Strains, Phase III (KMG-III): the genomes of soil and plant-associated and newly described type strains.</title>
        <authorList>
            <person name="Whitman W."/>
        </authorList>
    </citation>
    <scope>NUCLEOTIDE SEQUENCE [LARGE SCALE GENOMIC DNA]</scope>
    <source>
        <strain evidence="3 4">CGMCC 1.12274</strain>
    </source>
</reference>
<keyword evidence="2" id="KW-0349">Heme</keyword>
<keyword evidence="2" id="KW-0560">Oxidoreductase</keyword>
<dbReference type="SUPFAM" id="SSF48264">
    <property type="entry name" value="Cytochrome P450"/>
    <property type="match status" value="1"/>
</dbReference>
<sequence length="415" mass="46776">MATAAVERSAEPLAPIDVSRPELYAEDRWQEPFRRLRSEAPIQYVPDSAFGPYWSVSTYKPIVFIEALPRIFSSSWEYGGIAIPGIVDAPMENEVRMPMFIAMDPPHHTAQRRTIAPSFGPSEVAAMKAEIQQRTAEVLDSLPVGEAFDWVERVSIELTTGMLARLFDFPWEERHKLTYWSDMGGDVERMTTPEGHAERNAALTEMGEAFAALWAQKAAHPGKDLISVMLQSEAMSHMSPQEFVGNLILLIVGGNDTTRNSMSGFVYGLSQFPEERARLEADPALIPGAVQELIRWQTPLSHMRRTVLEDTEVDGVAMKKGDKVVMWYVSANRDESVFKDADRIIIDRENARRHLSFGYGIHRCVGARVAELQLCTLLEEMGKRRLRANPVAEPERVPACFVHGYKKLMVELSHY</sequence>
<dbReference type="RefSeq" id="WP_100866704.1">
    <property type="nucleotide sequence ID" value="NZ_PHUF01000003.1"/>
</dbReference>
<dbReference type="InterPro" id="IPR017972">
    <property type="entry name" value="Cyt_P450_CS"/>
</dbReference>
<evidence type="ECO:0000256" key="2">
    <source>
        <dbReference type="RuleBase" id="RU000461"/>
    </source>
</evidence>
<keyword evidence="2" id="KW-0408">Iron</keyword>
<dbReference type="PRINTS" id="PR00359">
    <property type="entry name" value="BP450"/>
</dbReference>